<dbReference type="PANTHER" id="PTHR15746:SF25">
    <property type="entry name" value="CALPONIN HOMOLOGY DOMAIN-CONTAINING PROTEIN DDB_G0272472 ISOFORM X1"/>
    <property type="match status" value="1"/>
</dbReference>
<dbReference type="InterPro" id="IPR037245">
    <property type="entry name" value="FIP-RBD_C_sf"/>
</dbReference>
<feature type="compositionally biased region" description="Basic and acidic residues" evidence="6">
    <location>
        <begin position="721"/>
        <end position="733"/>
    </location>
</feature>
<dbReference type="Gene3D" id="2.60.40.150">
    <property type="entry name" value="C2 domain"/>
    <property type="match status" value="1"/>
</dbReference>
<dbReference type="Proteomes" id="UP000694546">
    <property type="component" value="Chromosome 4"/>
</dbReference>
<dbReference type="PROSITE" id="PS51511">
    <property type="entry name" value="FIP_RBD"/>
    <property type="match status" value="1"/>
</dbReference>
<dbReference type="SUPFAM" id="SSF144270">
    <property type="entry name" value="Eferin C-derminal domain-like"/>
    <property type="match status" value="1"/>
</dbReference>
<reference evidence="9" key="2">
    <citation type="submission" date="2025-09" db="UniProtKB">
        <authorList>
            <consortium name="Ensembl"/>
        </authorList>
    </citation>
    <scope>IDENTIFICATION</scope>
</reference>
<feature type="domain" description="FIP-RBD" evidence="8">
    <location>
        <begin position="1280"/>
        <end position="1342"/>
    </location>
</feature>
<feature type="region of interest" description="Disordered" evidence="6">
    <location>
        <begin position="764"/>
        <end position="1281"/>
    </location>
</feature>
<feature type="compositionally biased region" description="Basic residues" evidence="6">
    <location>
        <begin position="280"/>
        <end position="290"/>
    </location>
</feature>
<feature type="compositionally biased region" description="Basic and acidic residues" evidence="6">
    <location>
        <begin position="812"/>
        <end position="862"/>
    </location>
</feature>
<comment type="subcellular location">
    <subcellularLocation>
        <location evidence="1">Recycling endosome</location>
    </subcellularLocation>
</comment>
<keyword evidence="10" id="KW-1185">Reference proteome</keyword>
<keyword evidence="4" id="KW-0967">Endosome</keyword>
<feature type="region of interest" description="Disordered" evidence="6">
    <location>
        <begin position="574"/>
        <end position="626"/>
    </location>
</feature>
<evidence type="ECO:0000256" key="6">
    <source>
        <dbReference type="SAM" id="MobiDB-lite"/>
    </source>
</evidence>
<keyword evidence="3" id="KW-0597">Phosphoprotein</keyword>
<gene>
    <name evidence="9" type="primary">rab11fip1b</name>
</gene>
<keyword evidence="2" id="KW-0813">Transport</keyword>
<feature type="region of interest" description="Disordered" evidence="6">
    <location>
        <begin position="246"/>
        <end position="494"/>
    </location>
</feature>
<dbReference type="PROSITE" id="PS50004">
    <property type="entry name" value="C2"/>
    <property type="match status" value="1"/>
</dbReference>
<dbReference type="OMA" id="ANKACEP"/>
<evidence type="ECO:0000313" key="9">
    <source>
        <dbReference type="Ensembl" id="ENSGMOP00000030810.1"/>
    </source>
</evidence>
<evidence type="ECO:0000313" key="10">
    <source>
        <dbReference type="Proteomes" id="UP000694546"/>
    </source>
</evidence>
<evidence type="ECO:0008006" key="11">
    <source>
        <dbReference type="Google" id="ProtNLM"/>
    </source>
</evidence>
<feature type="region of interest" description="Disordered" evidence="6">
    <location>
        <begin position="643"/>
        <end position="662"/>
    </location>
</feature>
<feature type="compositionally biased region" description="Polar residues" evidence="6">
    <location>
        <begin position="1148"/>
        <end position="1158"/>
    </location>
</feature>
<dbReference type="OrthoDB" id="8956628at2759"/>
<feature type="compositionally biased region" description="Low complexity" evidence="6">
    <location>
        <begin position="1255"/>
        <end position="1270"/>
    </location>
</feature>
<organism evidence="9 10">
    <name type="scientific">Gadus morhua</name>
    <name type="common">Atlantic cod</name>
    <dbReference type="NCBI Taxonomy" id="8049"/>
    <lineage>
        <taxon>Eukaryota</taxon>
        <taxon>Metazoa</taxon>
        <taxon>Chordata</taxon>
        <taxon>Craniata</taxon>
        <taxon>Vertebrata</taxon>
        <taxon>Euteleostomi</taxon>
        <taxon>Actinopterygii</taxon>
        <taxon>Neopterygii</taxon>
        <taxon>Teleostei</taxon>
        <taxon>Neoteleostei</taxon>
        <taxon>Acanthomorphata</taxon>
        <taxon>Zeiogadaria</taxon>
        <taxon>Gadariae</taxon>
        <taxon>Gadiformes</taxon>
        <taxon>Gadoidei</taxon>
        <taxon>Gadidae</taxon>
        <taxon>Gadus</taxon>
    </lineage>
</organism>
<dbReference type="CDD" id="cd08682">
    <property type="entry name" value="C2_Rab11-FIP_classI"/>
    <property type="match status" value="1"/>
</dbReference>
<dbReference type="GeneTree" id="ENSGT00940000165511"/>
<feature type="compositionally biased region" description="Basic and acidic residues" evidence="6">
    <location>
        <begin position="764"/>
        <end position="805"/>
    </location>
</feature>
<evidence type="ECO:0000256" key="3">
    <source>
        <dbReference type="ARBA" id="ARBA00022553"/>
    </source>
</evidence>
<feature type="compositionally biased region" description="Basic and acidic residues" evidence="6">
    <location>
        <begin position="1016"/>
        <end position="1030"/>
    </location>
</feature>
<evidence type="ECO:0000256" key="5">
    <source>
        <dbReference type="ARBA" id="ARBA00022927"/>
    </source>
</evidence>
<feature type="region of interest" description="Disordered" evidence="6">
    <location>
        <begin position="721"/>
        <end position="748"/>
    </location>
</feature>
<feature type="compositionally biased region" description="Low complexity" evidence="6">
    <location>
        <begin position="331"/>
        <end position="347"/>
    </location>
</feature>
<dbReference type="PANTHER" id="PTHR15746">
    <property type="entry name" value="RAB11-RELATED"/>
    <property type="match status" value="1"/>
</dbReference>
<feature type="region of interest" description="Disordered" evidence="6">
    <location>
        <begin position="193"/>
        <end position="225"/>
    </location>
</feature>
<feature type="domain" description="C2" evidence="7">
    <location>
        <begin position="1"/>
        <end position="119"/>
    </location>
</feature>
<evidence type="ECO:0000259" key="8">
    <source>
        <dbReference type="PROSITE" id="PS51511"/>
    </source>
</evidence>
<feature type="compositionally biased region" description="Basic and acidic residues" evidence="6">
    <location>
        <begin position="407"/>
        <end position="494"/>
    </location>
</feature>
<dbReference type="Gene3D" id="1.20.5.2440">
    <property type="match status" value="1"/>
</dbReference>
<feature type="compositionally biased region" description="Low complexity" evidence="6">
    <location>
        <begin position="954"/>
        <end position="965"/>
    </location>
</feature>
<name>A0A8C5AE25_GADMO</name>
<feature type="compositionally biased region" description="Low complexity" evidence="6">
    <location>
        <begin position="996"/>
        <end position="1009"/>
    </location>
</feature>
<evidence type="ECO:0000256" key="2">
    <source>
        <dbReference type="ARBA" id="ARBA00022448"/>
    </source>
</evidence>
<feature type="compositionally biased region" description="Basic and acidic residues" evidence="6">
    <location>
        <begin position="574"/>
        <end position="607"/>
    </location>
</feature>
<feature type="compositionally biased region" description="Low complexity" evidence="6">
    <location>
        <begin position="292"/>
        <end position="305"/>
    </location>
</feature>
<dbReference type="SMART" id="SM00239">
    <property type="entry name" value="C2"/>
    <property type="match status" value="1"/>
</dbReference>
<evidence type="ECO:0000256" key="1">
    <source>
        <dbReference type="ARBA" id="ARBA00004172"/>
    </source>
</evidence>
<dbReference type="GO" id="GO:0045055">
    <property type="term" value="P:regulated exocytosis"/>
    <property type="evidence" value="ECO:0007669"/>
    <property type="project" value="TreeGrafter"/>
</dbReference>
<dbReference type="InterPro" id="IPR037789">
    <property type="entry name" value="FIP_classI"/>
</dbReference>
<dbReference type="GO" id="GO:0015031">
    <property type="term" value="P:protein transport"/>
    <property type="evidence" value="ECO:0007669"/>
    <property type="project" value="UniProtKB-KW"/>
</dbReference>
<dbReference type="InterPro" id="IPR019018">
    <property type="entry name" value="Rab-bd_FIP-RBD"/>
</dbReference>
<keyword evidence="5" id="KW-0653">Protein transport</keyword>
<dbReference type="Ensembl" id="ENSGMOT00000044090.1">
    <property type="protein sequence ID" value="ENSGMOP00000030810.1"/>
    <property type="gene ID" value="ENSGMOG00000031085.1"/>
</dbReference>
<dbReference type="InterPro" id="IPR035892">
    <property type="entry name" value="C2_domain_sf"/>
</dbReference>
<sequence>MSLADQSQQWFPTSAQVTVLQARGLRIKGKNGTNDAYAIMQVAKDKFSTEVAEKSVAPMWKEQASFDLPPAHQGNAERGTLRVHVMHRALVGPDKPLGQAVVNLLDLHEVKSRNKTEWFKLVDKGGKADKERGEVLLDIQFMRNNMTASMFDLSGMDKSRSRLGKIKDKLRGKKKDGSGLDSVSAIVPSSFSQVLTDSEEEVEEEEEEEGAAGFEGAVGATKEKSGKKKLKLKSLFSHKSTLKKNMSQSMSFLGPLPERNQTLSGSRSSGLNVEPSEGKKKFKFGLHKRSGSNDSKSSQASASVADPAQRGGPDAPRPGGLVYTEEPTARAGSRASSTFSLSSSGRGSMEDLHRGSVEGSFSSYDSLRVPRPQPSPWLSTKAAEEGEVEEGMEEEEEEEEEVDVSEYEQRRGKQEEEKARQEEQMRIERRREEEEQRKRLDEERMRREELEKREIEEQQRKYQRDEEDRIRREREEEERFRREEVKRRELEEERERTKRMEEEEKFRMKEEMVRIEKERAEREEKERREEERTRLEKEEEEKMKREWEEKQERIRIEKERLEEEYERERVRLEKVKEEEEERRVREEEEEERRVREEEEEEERRVREEEEEEEEKMTMLQEREERRLREKELEDERFRMEKEERRVREEEEERLSEMQEREERELREKELEEERFRMREEEERRVREEEERKVREEEARMSEMQEIRLRERSLDEERFRMEKERGEEERRVREEEEEERMSDMQEKEERRVRERELVEERFRMEKEREEEERRVEEETTRIEKAKKRQEEERILMEGEERRRREVAEEEEQEVKRQEERERMRREESLLEEERIKRQEQVRREEDERVQEQQRREDERRGSEEEGGELEEEFMTKETVKNTPFGPPSTHDPYLGPNSALTNKSPGGIESARRRVPVRSVPPSEDDGPPTPEGPLARRTADVPTARQSPASRRTPSPLFEPSNPFFEESESDEHLSGKKRHAPPPPSNQELLHDKPNNLSVSTVPSVSPLGGIKTSLHLDEGSDGEKDRPRAARTAPQPPKRHGPRIEPISSKEKTVQTVHATEAFEAPQPSKIVKGPAPAKPNPNITKVSAQVHDGRPEHAPRPALSFKDTRKNSNVSGPHTVTEQRPSTYGTNPFDEEDEDEEAQTPLDTDSSSSRVKSLKTVRAPPPPEDKESSPAKPSRNACSEARVTVSSNVRPMGPPPTGDASETPATVQPRRTEAAAEQGGRVETGTGPPTPSQRSHPVKPLRVWEQQSAVSSVSATPASNTPSETTRGGRNAVAVKEEEARGPFSQLTRGELILLLQKLQGQLTQRDHKISELEQYIDNLLVRIMEEEPGILMSMNALKH</sequence>
<accession>A0A8C5AE25</accession>
<feature type="region of interest" description="Disordered" evidence="6">
    <location>
        <begin position="517"/>
        <end position="543"/>
    </location>
</feature>
<feature type="compositionally biased region" description="Low complexity" evidence="6">
    <location>
        <begin position="211"/>
        <end position="220"/>
    </location>
</feature>
<evidence type="ECO:0000256" key="4">
    <source>
        <dbReference type="ARBA" id="ARBA00022753"/>
    </source>
</evidence>
<dbReference type="SUPFAM" id="SSF49562">
    <property type="entry name" value="C2 domain (Calcium/lipid-binding domain, CaLB)"/>
    <property type="match status" value="1"/>
</dbReference>
<protein>
    <recommendedName>
        <fullName evidence="11">Rab11 family-interacting protein 1-like</fullName>
    </recommendedName>
</protein>
<dbReference type="Pfam" id="PF00168">
    <property type="entry name" value="C2"/>
    <property type="match status" value="1"/>
</dbReference>
<feature type="compositionally biased region" description="Acidic residues" evidence="6">
    <location>
        <begin position="1136"/>
        <end position="1145"/>
    </location>
</feature>
<reference evidence="9" key="1">
    <citation type="submission" date="2025-08" db="UniProtKB">
        <authorList>
            <consortium name="Ensembl"/>
        </authorList>
    </citation>
    <scope>IDENTIFICATION</scope>
</reference>
<feature type="compositionally biased region" description="Acidic residues" evidence="6">
    <location>
        <begin position="385"/>
        <end position="406"/>
    </location>
</feature>
<feature type="compositionally biased region" description="Acidic residues" evidence="6">
    <location>
        <begin position="197"/>
        <end position="210"/>
    </location>
</feature>
<dbReference type="GO" id="GO:0055037">
    <property type="term" value="C:recycling endosome"/>
    <property type="evidence" value="ECO:0007669"/>
    <property type="project" value="UniProtKB-SubCell"/>
</dbReference>
<dbReference type="InterPro" id="IPR000008">
    <property type="entry name" value="C2_dom"/>
</dbReference>
<feature type="compositionally biased region" description="Polar residues" evidence="6">
    <location>
        <begin position="1114"/>
        <end position="1133"/>
    </location>
</feature>
<evidence type="ECO:0000259" key="7">
    <source>
        <dbReference type="PROSITE" id="PS50004"/>
    </source>
</evidence>
<feature type="compositionally biased region" description="Polar residues" evidence="6">
    <location>
        <begin position="259"/>
        <end position="271"/>
    </location>
</feature>
<proteinExistence type="predicted"/>
<feature type="compositionally biased region" description="Polar residues" evidence="6">
    <location>
        <begin position="944"/>
        <end position="953"/>
    </location>
</feature>
<dbReference type="GO" id="GO:0031267">
    <property type="term" value="F:small GTPase binding"/>
    <property type="evidence" value="ECO:0007669"/>
    <property type="project" value="InterPro"/>
</dbReference>